<evidence type="ECO:0000313" key="7">
    <source>
        <dbReference type="EMBL" id="KKB96627.1"/>
    </source>
</evidence>
<dbReference type="PANTHER" id="PTHR30244:SF36">
    <property type="entry name" value="3-OXO-GLUCOSE-6-PHOSPHATE:GLUTAMATE AMINOTRANSFERASE"/>
    <property type="match status" value="1"/>
</dbReference>
<dbReference type="CDD" id="cd00616">
    <property type="entry name" value="AHBA_syn"/>
    <property type="match status" value="1"/>
</dbReference>
<dbReference type="InterPro" id="IPR015421">
    <property type="entry name" value="PyrdxlP-dep_Trfase_major"/>
</dbReference>
<dbReference type="EC" id="2.6.1.90" evidence="7"/>
<dbReference type="Proteomes" id="UP000033358">
    <property type="component" value="Unassembled WGS sequence"/>
</dbReference>
<evidence type="ECO:0000313" key="6">
    <source>
        <dbReference type="EMBL" id="KKB96486.1"/>
    </source>
</evidence>
<keyword evidence="1 4" id="KW-0663">Pyridoxal phosphate</keyword>
<dbReference type="GO" id="GO:0008483">
    <property type="term" value="F:transaminase activity"/>
    <property type="evidence" value="ECO:0007669"/>
    <property type="project" value="UniProtKB-KW"/>
</dbReference>
<dbReference type="InterPro" id="IPR015422">
    <property type="entry name" value="PyrdxlP-dep_Trfase_small"/>
</dbReference>
<protein>
    <submittedName>
        <fullName evidence="7">dTDP-3-amino-3,6-dideoxy-alpha-D-galactopyranose transaminase</fullName>
        <ecNumber evidence="7">2.6.1.90</ecNumber>
    </submittedName>
</protein>
<dbReference type="PATRIC" id="fig|1607817.3.peg.284"/>
<feature type="active site" description="Proton acceptor" evidence="3">
    <location>
        <position position="187"/>
    </location>
</feature>
<dbReference type="SUPFAM" id="SSF53383">
    <property type="entry name" value="PLP-dependent transferases"/>
    <property type="match status" value="1"/>
</dbReference>
<comment type="caution">
    <text evidence="7">The sequence shown here is derived from an EMBL/GenBank/DDBJ whole genome shotgun (WGS) entry which is preliminary data.</text>
</comment>
<keyword evidence="7" id="KW-0032">Aminotransferase</keyword>
<dbReference type="GO" id="GO:0030170">
    <property type="term" value="F:pyridoxal phosphate binding"/>
    <property type="evidence" value="ECO:0007669"/>
    <property type="project" value="TreeGrafter"/>
</dbReference>
<organism evidence="7 8">
    <name type="scientific">Candidatus Arcanibacter lacustris</name>
    <dbReference type="NCBI Taxonomy" id="1607817"/>
    <lineage>
        <taxon>Bacteria</taxon>
        <taxon>Pseudomonadati</taxon>
        <taxon>Pseudomonadota</taxon>
        <taxon>Alphaproteobacteria</taxon>
        <taxon>Rickettsiales</taxon>
        <taxon>Candidatus Arcanibacter</taxon>
    </lineage>
</organism>
<sequence>MKDIKFLDIGYLYQKHKKELDDSYFKVMNSGFYIRGPELSAFEKEFAKYSGGSYCVGVGNGLDAIVLSLRALGVKEGDEVIVPSFTFIATWFAVSNIGAIPIAVDVDINSYNIDVTKIEKKITSKTKAILAVYLYGLPAYIDSINAIAKKHNIYFVADAAQAHGSQYKNNKIGGLADITCFSFYPGKNLGAIGDGGAIVTNNKDLADKVRTIGNYGSSKKYYHDEMGVNSRLDELQAGFLRVKLKYLDQWNKKRNEQAKIYKDLLNTSKIAVQIIPDDYVSAYHLFVVSSDERDELQEYLFENKIETITHYPISINKSDAYINNKNIDINEFINAEKAAKKLLSLPLGPHLEESDISYVANVINSY</sequence>
<proteinExistence type="inferred from homology"/>
<comment type="similarity">
    <text evidence="2 5">Belongs to the DegT/DnrJ/EryC1 family.</text>
</comment>
<feature type="modified residue" description="N6-(pyridoxal phosphate)lysine" evidence="4">
    <location>
        <position position="187"/>
    </location>
</feature>
<dbReference type="Gene3D" id="3.90.1150.10">
    <property type="entry name" value="Aspartate Aminotransferase, domain 1"/>
    <property type="match status" value="1"/>
</dbReference>
<keyword evidence="7" id="KW-0808">Transferase</keyword>
<dbReference type="EMBL" id="JYHA01000040">
    <property type="protein sequence ID" value="KKB96627.1"/>
    <property type="molecule type" value="Genomic_DNA"/>
</dbReference>
<evidence type="ECO:0000256" key="3">
    <source>
        <dbReference type="PIRSR" id="PIRSR000390-1"/>
    </source>
</evidence>
<keyword evidence="8" id="KW-1185">Reference proteome</keyword>
<dbReference type="Pfam" id="PF01041">
    <property type="entry name" value="DegT_DnrJ_EryC1"/>
    <property type="match status" value="1"/>
</dbReference>
<evidence type="ECO:0000256" key="1">
    <source>
        <dbReference type="ARBA" id="ARBA00022898"/>
    </source>
</evidence>
<reference evidence="7 8" key="1">
    <citation type="submission" date="2015-02" db="EMBL/GenBank/DDBJ databases">
        <title>Single cell genomics of a rare environmental alphaproteobacterium provides unique insights into Rickettsiaceae evolution.</title>
        <authorList>
            <person name="Martijn J."/>
            <person name="Schulz F."/>
            <person name="Zaremba-Niedzwiedzka K."/>
            <person name="Viklund J."/>
            <person name="Stepanauskas R."/>
            <person name="Andersson S.G.E."/>
            <person name="Horn M."/>
            <person name="Guy L."/>
            <person name="Ettema T.J.G."/>
        </authorList>
    </citation>
    <scope>NUCLEOTIDE SEQUENCE [LARGE SCALE GENOMIC DNA]</scope>
    <source>
        <strain evidence="7 8">SCGC AAA041-L04</strain>
    </source>
</reference>
<gene>
    <name evidence="7" type="primary">fdtB_1</name>
    <name evidence="6" type="synonym">fdtB_2</name>
    <name evidence="7" type="ORF">SZ25_00283</name>
    <name evidence="6" type="ORF">SZ25_00428</name>
</gene>
<dbReference type="AlphaFoldDB" id="A0A0F5MRC3"/>
<evidence type="ECO:0000256" key="5">
    <source>
        <dbReference type="RuleBase" id="RU004508"/>
    </source>
</evidence>
<dbReference type="PIRSF" id="PIRSF000390">
    <property type="entry name" value="PLP_StrS"/>
    <property type="match status" value="1"/>
</dbReference>
<name>A0A0F5MRC3_9RICK</name>
<dbReference type="PANTHER" id="PTHR30244">
    <property type="entry name" value="TRANSAMINASE"/>
    <property type="match status" value="1"/>
</dbReference>
<accession>A0A0F5MRC3</accession>
<dbReference type="Gene3D" id="3.40.640.10">
    <property type="entry name" value="Type I PLP-dependent aspartate aminotransferase-like (Major domain)"/>
    <property type="match status" value="1"/>
</dbReference>
<dbReference type="InterPro" id="IPR000653">
    <property type="entry name" value="DegT/StrS_aminotransferase"/>
</dbReference>
<dbReference type="EMBL" id="JYHA01000070">
    <property type="protein sequence ID" value="KKB96486.1"/>
    <property type="molecule type" value="Genomic_DNA"/>
</dbReference>
<evidence type="ECO:0000256" key="2">
    <source>
        <dbReference type="ARBA" id="ARBA00037999"/>
    </source>
</evidence>
<evidence type="ECO:0000256" key="4">
    <source>
        <dbReference type="PIRSR" id="PIRSR000390-2"/>
    </source>
</evidence>
<dbReference type="InterPro" id="IPR015424">
    <property type="entry name" value="PyrdxlP-dep_Trfase"/>
</dbReference>
<dbReference type="GO" id="GO:0000271">
    <property type="term" value="P:polysaccharide biosynthetic process"/>
    <property type="evidence" value="ECO:0007669"/>
    <property type="project" value="TreeGrafter"/>
</dbReference>
<evidence type="ECO:0000313" key="8">
    <source>
        <dbReference type="Proteomes" id="UP000033358"/>
    </source>
</evidence>